<dbReference type="EMBL" id="KI545999">
    <property type="protein sequence ID" value="EST48163.1"/>
    <property type="molecule type" value="Genomic_DNA"/>
</dbReference>
<gene>
    <name evidence="1" type="ORF">SS50377_11681</name>
    <name evidence="2" type="ORF">SS50377_20579</name>
</gene>
<reference evidence="2" key="2">
    <citation type="submission" date="2020-12" db="EMBL/GenBank/DDBJ databases">
        <title>New Spironucleus salmonicida genome in near-complete chromosomes.</title>
        <authorList>
            <person name="Xu F."/>
            <person name="Kurt Z."/>
            <person name="Jimenez-Gonzalez A."/>
            <person name="Astvaldsson A."/>
            <person name="Andersson J.O."/>
            <person name="Svard S.G."/>
        </authorList>
    </citation>
    <scope>NUCLEOTIDE SEQUENCE</scope>
    <source>
        <strain evidence="2">ATCC 50377</strain>
    </source>
</reference>
<keyword evidence="3" id="KW-1185">Reference proteome</keyword>
<accession>V6LVB6</accession>
<reference evidence="1 2" key="1">
    <citation type="journal article" date="2014" name="PLoS Genet.">
        <title>The Genome of Spironucleus salmonicida Highlights a Fish Pathogen Adapted to Fluctuating Environments.</title>
        <authorList>
            <person name="Xu F."/>
            <person name="Jerlstrom-Hultqvist J."/>
            <person name="Einarsson E."/>
            <person name="Astvaldsson A."/>
            <person name="Svard S.G."/>
            <person name="Andersson J.O."/>
        </authorList>
    </citation>
    <scope>NUCLEOTIDE SEQUENCE</scope>
    <source>
        <strain evidence="2">ATCC 50377</strain>
    </source>
</reference>
<evidence type="ECO:0000313" key="2">
    <source>
        <dbReference type="EMBL" id="KAH0577228.1"/>
    </source>
</evidence>
<name>V6LVB6_9EUKA</name>
<dbReference type="VEuPathDB" id="GiardiaDB:SS50377_20579"/>
<dbReference type="Proteomes" id="UP000018208">
    <property type="component" value="Unassembled WGS sequence"/>
</dbReference>
<protein>
    <submittedName>
        <fullName evidence="1">Uncharacterized protein</fullName>
    </submittedName>
</protein>
<proteinExistence type="predicted"/>
<dbReference type="EMBL" id="AUWU02000001">
    <property type="protein sequence ID" value="KAH0577228.1"/>
    <property type="molecule type" value="Genomic_DNA"/>
</dbReference>
<dbReference type="AlphaFoldDB" id="V6LVB6"/>
<organism evidence="1">
    <name type="scientific">Spironucleus salmonicida</name>
    <dbReference type="NCBI Taxonomy" id="348837"/>
    <lineage>
        <taxon>Eukaryota</taxon>
        <taxon>Metamonada</taxon>
        <taxon>Diplomonadida</taxon>
        <taxon>Hexamitidae</taxon>
        <taxon>Hexamitinae</taxon>
        <taxon>Spironucleus</taxon>
    </lineage>
</organism>
<evidence type="ECO:0000313" key="1">
    <source>
        <dbReference type="EMBL" id="EST48163.1"/>
    </source>
</evidence>
<evidence type="ECO:0000313" key="3">
    <source>
        <dbReference type="Proteomes" id="UP000018208"/>
    </source>
</evidence>
<sequence length="97" mass="11846">MESYFQKFYRQVKDYQQVRENYKKNEVDELERSSRAFVARPEERRTILVNSYYISENKRYLQRRAHSSFNGMKQNITQSNLVHPQFASKQLFITDLQ</sequence>